<dbReference type="AlphaFoldDB" id="A0ABD0YEC0"/>
<evidence type="ECO:0000256" key="6">
    <source>
        <dbReference type="ARBA" id="ARBA00022833"/>
    </source>
</evidence>
<dbReference type="GO" id="GO:0003677">
    <property type="term" value="F:DNA binding"/>
    <property type="evidence" value="ECO:0007669"/>
    <property type="project" value="UniProtKB-KW"/>
</dbReference>
<keyword evidence="9" id="KW-0804">Transcription</keyword>
<dbReference type="Gene3D" id="3.30.160.60">
    <property type="entry name" value="Classic Zinc Finger"/>
    <property type="match status" value="7"/>
</dbReference>
<dbReference type="GO" id="GO:0008270">
    <property type="term" value="F:zinc ion binding"/>
    <property type="evidence" value="ECO:0007669"/>
    <property type="project" value="UniProtKB-KW"/>
</dbReference>
<feature type="domain" description="C2H2-type" evidence="12">
    <location>
        <begin position="339"/>
        <end position="366"/>
    </location>
</feature>
<evidence type="ECO:0000313" key="14">
    <source>
        <dbReference type="Proteomes" id="UP001558652"/>
    </source>
</evidence>
<feature type="domain" description="C2H2-type" evidence="12">
    <location>
        <begin position="367"/>
        <end position="394"/>
    </location>
</feature>
<keyword evidence="7" id="KW-0805">Transcription regulation</keyword>
<feature type="domain" description="C2H2-type" evidence="12">
    <location>
        <begin position="311"/>
        <end position="338"/>
    </location>
</feature>
<keyword evidence="6" id="KW-0862">Zinc</keyword>
<comment type="caution">
    <text evidence="13">The sequence shown here is derived from an EMBL/GenBank/DDBJ whole genome shotgun (WGS) entry which is preliminary data.</text>
</comment>
<dbReference type="PANTHER" id="PTHR23235:SF142">
    <property type="entry name" value="ZINC FINGER PROTEIN 384"/>
    <property type="match status" value="1"/>
</dbReference>
<dbReference type="SUPFAM" id="SSF57667">
    <property type="entry name" value="beta-beta-alpha zinc fingers"/>
    <property type="match status" value="4"/>
</dbReference>
<protein>
    <recommendedName>
        <fullName evidence="12">C2H2-type domain-containing protein</fullName>
    </recommendedName>
</protein>
<dbReference type="FunFam" id="3.30.160.60:FF:000630">
    <property type="entry name" value="Zinc finger protein 180"/>
    <property type="match status" value="1"/>
</dbReference>
<dbReference type="FunFam" id="3.30.160.60:FF:000395">
    <property type="entry name" value="zinc finger protein 513"/>
    <property type="match status" value="2"/>
</dbReference>
<dbReference type="EMBL" id="JBFDAA010000020">
    <property type="protein sequence ID" value="KAL1115399.1"/>
    <property type="molecule type" value="Genomic_DNA"/>
</dbReference>
<gene>
    <name evidence="13" type="ORF">AAG570_007429</name>
</gene>
<dbReference type="GO" id="GO:0005634">
    <property type="term" value="C:nucleus"/>
    <property type="evidence" value="ECO:0007669"/>
    <property type="project" value="UniProtKB-SubCell"/>
</dbReference>
<evidence type="ECO:0000313" key="13">
    <source>
        <dbReference type="EMBL" id="KAL1115399.1"/>
    </source>
</evidence>
<evidence type="ECO:0000256" key="2">
    <source>
        <dbReference type="ARBA" id="ARBA00006991"/>
    </source>
</evidence>
<dbReference type="InterPro" id="IPR036236">
    <property type="entry name" value="Znf_C2H2_sf"/>
</dbReference>
<dbReference type="FunFam" id="3.30.160.60:FF:001480">
    <property type="entry name" value="Si:cabz01071911.3"/>
    <property type="match status" value="1"/>
</dbReference>
<evidence type="ECO:0000256" key="9">
    <source>
        <dbReference type="ARBA" id="ARBA00023163"/>
    </source>
</evidence>
<dbReference type="FunFam" id="3.30.160.60:FF:000446">
    <property type="entry name" value="Zinc finger protein"/>
    <property type="match status" value="1"/>
</dbReference>
<evidence type="ECO:0000256" key="5">
    <source>
        <dbReference type="ARBA" id="ARBA00022771"/>
    </source>
</evidence>
<evidence type="ECO:0000256" key="4">
    <source>
        <dbReference type="ARBA" id="ARBA00022737"/>
    </source>
</evidence>
<keyword evidence="8" id="KW-0238">DNA-binding</keyword>
<feature type="domain" description="C2H2-type" evidence="12">
    <location>
        <begin position="451"/>
        <end position="478"/>
    </location>
</feature>
<sequence length="554" mass="63525">MEVVRMVLKGFRYGKRVGMGCYNADVIGKHRHDSVIRKKSLLLVMEHFAPIKREETTIKKEILDIGEVYEEVEAIKLEKVSNVKQETLDIKEVYDEVEHAAPIKLDEADFKHEILAIGEVHDQVEHVDPIKLEEGATIKQEILDIREIYDDHAPIKDEHCSDDDTDARLWDKLQERGQGDGGKRKRRGIIEGRIGFRDLDASSKTISVAYTGVFVCHHCGCKRKSLEDMRGHMRRHRGLSVGDQVSRVEEVRRDTSMCRGLGEATKFSNLKMSKMVNTGKKLFSCDQCNYRTSHLGTLKIHKRVHTGEKPFSCDQCDYKARCLSTLTRHKRIHNGEKPFSCDQCVYTASQSSYLKIHKRVHTGEKPFFCDQCNYRASHLGYLKSHKRVHTGEKPFLCDQCNYRAGQLSCLKNHKRTHTGEKPFSCDQCDYTASRLATLTRHKRIHTREKPFSCDQCDYTASRLATLTRHKRIHTREKPFSCDRCDYTASRTTDRSAPSVCNELDWVDKTPTGVRSDLAHPRGSPASWLCAYLIVSSLEESGDNSGLRQINERYS</sequence>
<accession>A0ABD0YEC0</accession>
<feature type="domain" description="C2H2-type" evidence="12">
    <location>
        <begin position="423"/>
        <end position="450"/>
    </location>
</feature>
<dbReference type="InterPro" id="IPR013087">
    <property type="entry name" value="Znf_C2H2_type"/>
</dbReference>
<evidence type="ECO:0000256" key="3">
    <source>
        <dbReference type="ARBA" id="ARBA00022723"/>
    </source>
</evidence>
<dbReference type="FunFam" id="3.30.160.60:FF:001249">
    <property type="entry name" value="CTCF"/>
    <property type="match status" value="1"/>
</dbReference>
<keyword evidence="14" id="KW-1185">Reference proteome</keyword>
<comment type="subcellular location">
    <subcellularLocation>
        <location evidence="1">Nucleus</location>
    </subcellularLocation>
</comment>
<evidence type="ECO:0000256" key="8">
    <source>
        <dbReference type="ARBA" id="ARBA00023125"/>
    </source>
</evidence>
<dbReference type="Pfam" id="PF00096">
    <property type="entry name" value="zf-C2H2"/>
    <property type="match status" value="2"/>
</dbReference>
<dbReference type="PROSITE" id="PS50157">
    <property type="entry name" value="ZINC_FINGER_C2H2_2"/>
    <property type="match status" value="7"/>
</dbReference>
<evidence type="ECO:0000256" key="11">
    <source>
        <dbReference type="PROSITE-ProRule" id="PRU00042"/>
    </source>
</evidence>
<evidence type="ECO:0000256" key="10">
    <source>
        <dbReference type="ARBA" id="ARBA00023242"/>
    </source>
</evidence>
<keyword evidence="5 11" id="KW-0863">Zinc-finger</keyword>
<evidence type="ECO:0000259" key="12">
    <source>
        <dbReference type="PROSITE" id="PS50157"/>
    </source>
</evidence>
<keyword evidence="10" id="KW-0539">Nucleus</keyword>
<feature type="domain" description="C2H2-type" evidence="12">
    <location>
        <begin position="395"/>
        <end position="422"/>
    </location>
</feature>
<dbReference type="SMART" id="SM00355">
    <property type="entry name" value="ZnF_C2H2"/>
    <property type="match status" value="8"/>
</dbReference>
<dbReference type="PANTHER" id="PTHR23235">
    <property type="entry name" value="KRUEPPEL-LIKE TRANSCRIPTION FACTOR"/>
    <property type="match status" value="1"/>
</dbReference>
<reference evidence="13 14" key="1">
    <citation type="submission" date="2024-07" db="EMBL/GenBank/DDBJ databases">
        <title>Chromosome-level genome assembly of the water stick insect Ranatra chinensis (Heteroptera: Nepidae).</title>
        <authorList>
            <person name="Liu X."/>
        </authorList>
    </citation>
    <scope>NUCLEOTIDE SEQUENCE [LARGE SCALE GENOMIC DNA]</scope>
    <source>
        <strain evidence="13">Cailab_2021Rc</strain>
        <tissue evidence="13">Muscle</tissue>
    </source>
</reference>
<name>A0ABD0YEC0_9HEMI</name>
<keyword evidence="3" id="KW-0479">Metal-binding</keyword>
<feature type="domain" description="C2H2-type" evidence="12">
    <location>
        <begin position="283"/>
        <end position="310"/>
    </location>
</feature>
<comment type="similarity">
    <text evidence="2">Belongs to the krueppel C2H2-type zinc-finger protein family.</text>
</comment>
<keyword evidence="4" id="KW-0677">Repeat</keyword>
<dbReference type="Proteomes" id="UP001558652">
    <property type="component" value="Unassembled WGS sequence"/>
</dbReference>
<dbReference type="FunFam" id="3.30.160.60:FF:000882">
    <property type="entry name" value="Predicted gene, 21060"/>
    <property type="match status" value="1"/>
</dbReference>
<proteinExistence type="inferred from homology"/>
<organism evidence="13 14">
    <name type="scientific">Ranatra chinensis</name>
    <dbReference type="NCBI Taxonomy" id="642074"/>
    <lineage>
        <taxon>Eukaryota</taxon>
        <taxon>Metazoa</taxon>
        <taxon>Ecdysozoa</taxon>
        <taxon>Arthropoda</taxon>
        <taxon>Hexapoda</taxon>
        <taxon>Insecta</taxon>
        <taxon>Pterygota</taxon>
        <taxon>Neoptera</taxon>
        <taxon>Paraneoptera</taxon>
        <taxon>Hemiptera</taxon>
        <taxon>Heteroptera</taxon>
        <taxon>Panheteroptera</taxon>
        <taxon>Nepomorpha</taxon>
        <taxon>Nepidae</taxon>
        <taxon>Ranatrinae</taxon>
        <taxon>Ranatra</taxon>
    </lineage>
</organism>
<evidence type="ECO:0000256" key="1">
    <source>
        <dbReference type="ARBA" id="ARBA00004123"/>
    </source>
</evidence>
<evidence type="ECO:0000256" key="7">
    <source>
        <dbReference type="ARBA" id="ARBA00023015"/>
    </source>
</evidence>